<feature type="non-terminal residue" evidence="1">
    <location>
        <position position="1"/>
    </location>
</feature>
<evidence type="ECO:0000313" key="2">
    <source>
        <dbReference type="Proteomes" id="UP001140091"/>
    </source>
</evidence>
<name>A0A9W8MCI9_9AGAR</name>
<gene>
    <name evidence="1" type="ORF">H1R20_g10118</name>
</gene>
<dbReference type="OrthoDB" id="3264185at2759"/>
<proteinExistence type="predicted"/>
<keyword evidence="2" id="KW-1185">Reference proteome</keyword>
<accession>A0A9W8MCI9</accession>
<dbReference type="Proteomes" id="UP001140091">
    <property type="component" value="Unassembled WGS sequence"/>
</dbReference>
<organism evidence="1 2">
    <name type="scientific">Candolleomyces eurysporus</name>
    <dbReference type="NCBI Taxonomy" id="2828524"/>
    <lineage>
        <taxon>Eukaryota</taxon>
        <taxon>Fungi</taxon>
        <taxon>Dikarya</taxon>
        <taxon>Basidiomycota</taxon>
        <taxon>Agaricomycotina</taxon>
        <taxon>Agaricomycetes</taxon>
        <taxon>Agaricomycetidae</taxon>
        <taxon>Agaricales</taxon>
        <taxon>Agaricineae</taxon>
        <taxon>Psathyrellaceae</taxon>
        <taxon>Candolleomyces</taxon>
    </lineage>
</organism>
<protein>
    <submittedName>
        <fullName evidence="1">Uncharacterized protein</fullName>
    </submittedName>
</protein>
<dbReference type="EMBL" id="JANBPK010001040">
    <property type="protein sequence ID" value="KAJ2926975.1"/>
    <property type="molecule type" value="Genomic_DNA"/>
</dbReference>
<comment type="caution">
    <text evidence="1">The sequence shown here is derived from an EMBL/GenBank/DDBJ whole genome shotgun (WGS) entry which is preliminary data.</text>
</comment>
<sequence>MGRVLCSRYLKGQMSEAEWEFRRSEPMVNPGPLNLRPHVDPDWYQSGGAGNVSVSIGFNFNQLPATPLGSAAGRLPGDSIPTHFDMLPKSHFFHRCPHFPPRLIRLKGVSIHWRNNKDEELEEAELLTPQEEASAGLVFNHGGATLGNLDKALPWEYRSSYNGHLAGSQQAIAIELLQVCSFLHCRPMELYLGASTFREKLKFYTFWDGHVYDTEIVNRWLAESIETTRVYLCNGATGAKS</sequence>
<evidence type="ECO:0000313" key="1">
    <source>
        <dbReference type="EMBL" id="KAJ2926975.1"/>
    </source>
</evidence>
<reference evidence="1" key="1">
    <citation type="submission" date="2022-06" db="EMBL/GenBank/DDBJ databases">
        <title>Genome Sequence of Candolleomyces eurysporus.</title>
        <authorList>
            <person name="Buettner E."/>
        </authorList>
    </citation>
    <scope>NUCLEOTIDE SEQUENCE</scope>
    <source>
        <strain evidence="1">VTCC 930004</strain>
    </source>
</reference>
<dbReference type="AlphaFoldDB" id="A0A9W8MCI9"/>